<sequence>MPSLLRRLLYPYAPTSVPVPLSRNADATDGTEALSENVIDWDATLAEYEIVTPYDADILTQPGSNLTIDVLNAKAPPPADASESDAPSAATSSTSFKVPSSATSGQEDYLDLHVRPLTYVEAFRNGLPPKGRHLPLSARQSPRTSVLMSRKLETKMFNLGPGAWHMAMPADDDDEHYVATIADRKACRSRQREKSLVMDRRARLHAMMV</sequence>
<reference evidence="2" key="1">
    <citation type="journal article" date="2024" name="Front. Bioeng. Biotechnol.">
        <title>Genome-scale model development and genomic sequencing of the oleaginous clade Lipomyces.</title>
        <authorList>
            <person name="Czajka J.J."/>
            <person name="Han Y."/>
            <person name="Kim J."/>
            <person name="Mondo S.J."/>
            <person name="Hofstad B.A."/>
            <person name="Robles A."/>
            <person name="Haridas S."/>
            <person name="Riley R."/>
            <person name="LaButti K."/>
            <person name="Pangilinan J."/>
            <person name="Andreopoulos W."/>
            <person name="Lipzen A."/>
            <person name="Yan J."/>
            <person name="Wang M."/>
            <person name="Ng V."/>
            <person name="Grigoriev I.V."/>
            <person name="Spatafora J.W."/>
            <person name="Magnuson J.K."/>
            <person name="Baker S.E."/>
            <person name="Pomraning K.R."/>
        </authorList>
    </citation>
    <scope>NUCLEOTIDE SEQUENCE [LARGE SCALE GENOMIC DNA]</scope>
    <source>
        <strain evidence="2">CBS 7786</strain>
    </source>
</reference>
<comment type="caution">
    <text evidence="1">The sequence shown here is derived from an EMBL/GenBank/DDBJ whole genome shotgun (WGS) entry which is preliminary data.</text>
</comment>
<proteinExistence type="predicted"/>
<name>A0ACC3TAI8_LIPKO</name>
<evidence type="ECO:0000313" key="2">
    <source>
        <dbReference type="Proteomes" id="UP001433508"/>
    </source>
</evidence>
<organism evidence="1 2">
    <name type="scientific">Lipomyces kononenkoae</name>
    <name type="common">Yeast</name>
    <dbReference type="NCBI Taxonomy" id="34357"/>
    <lineage>
        <taxon>Eukaryota</taxon>
        <taxon>Fungi</taxon>
        <taxon>Dikarya</taxon>
        <taxon>Ascomycota</taxon>
        <taxon>Saccharomycotina</taxon>
        <taxon>Lipomycetes</taxon>
        <taxon>Lipomycetales</taxon>
        <taxon>Lipomycetaceae</taxon>
        <taxon>Lipomyces</taxon>
    </lineage>
</organism>
<evidence type="ECO:0000313" key="1">
    <source>
        <dbReference type="EMBL" id="KAK9240575.1"/>
    </source>
</evidence>
<dbReference type="Proteomes" id="UP001433508">
    <property type="component" value="Unassembled WGS sequence"/>
</dbReference>
<gene>
    <name evidence="1" type="ORF">V1525DRAFT_209508</name>
</gene>
<protein>
    <submittedName>
        <fullName evidence="1">Uncharacterized protein</fullName>
    </submittedName>
</protein>
<accession>A0ACC3TAI8</accession>
<keyword evidence="2" id="KW-1185">Reference proteome</keyword>
<dbReference type="EMBL" id="MU971339">
    <property type="protein sequence ID" value="KAK9240575.1"/>
    <property type="molecule type" value="Genomic_DNA"/>
</dbReference>